<feature type="compositionally biased region" description="Basic and acidic residues" evidence="2">
    <location>
        <begin position="932"/>
        <end position="953"/>
    </location>
</feature>
<dbReference type="PANTHER" id="PTHR45629">
    <property type="entry name" value="SNF2/RAD54 FAMILY MEMBER"/>
    <property type="match status" value="1"/>
</dbReference>
<feature type="compositionally biased region" description="Acidic residues" evidence="2">
    <location>
        <begin position="1368"/>
        <end position="1377"/>
    </location>
</feature>
<feature type="region of interest" description="Disordered" evidence="2">
    <location>
        <begin position="775"/>
        <end position="817"/>
    </location>
</feature>
<dbReference type="InterPro" id="IPR038718">
    <property type="entry name" value="SNF2-like_sf"/>
</dbReference>
<feature type="compositionally biased region" description="Acidic residues" evidence="2">
    <location>
        <begin position="1385"/>
        <end position="1394"/>
    </location>
</feature>
<dbReference type="GeneID" id="119730219"/>
<feature type="region of interest" description="Disordered" evidence="2">
    <location>
        <begin position="835"/>
        <end position="1077"/>
    </location>
</feature>
<feature type="compositionally biased region" description="Polar residues" evidence="2">
    <location>
        <begin position="836"/>
        <end position="859"/>
    </location>
</feature>
<dbReference type="PROSITE" id="PS51192">
    <property type="entry name" value="HELICASE_ATP_BIND_1"/>
    <property type="match status" value="1"/>
</dbReference>
<dbReference type="FunFam" id="3.40.50.10810:FF:000042">
    <property type="entry name" value="SNF2 family helicase-like protein"/>
    <property type="match status" value="1"/>
</dbReference>
<evidence type="ECO:0008006" key="7">
    <source>
        <dbReference type="Google" id="ProtNLM"/>
    </source>
</evidence>
<dbReference type="RefSeq" id="XP_038058939.1">
    <property type="nucleotide sequence ID" value="XM_038203011.1"/>
</dbReference>
<evidence type="ECO:0000313" key="6">
    <source>
        <dbReference type="Proteomes" id="UP000887568"/>
    </source>
</evidence>
<dbReference type="InterPro" id="IPR001650">
    <property type="entry name" value="Helicase_C-like"/>
</dbReference>
<name>A0A914A612_PATMI</name>
<organism evidence="5 6">
    <name type="scientific">Patiria miniata</name>
    <name type="common">Bat star</name>
    <name type="synonym">Asterina miniata</name>
    <dbReference type="NCBI Taxonomy" id="46514"/>
    <lineage>
        <taxon>Eukaryota</taxon>
        <taxon>Metazoa</taxon>
        <taxon>Echinodermata</taxon>
        <taxon>Eleutherozoa</taxon>
        <taxon>Asterozoa</taxon>
        <taxon>Asteroidea</taxon>
        <taxon>Valvatacea</taxon>
        <taxon>Valvatida</taxon>
        <taxon>Asterinidae</taxon>
        <taxon>Patiria</taxon>
    </lineage>
</organism>
<proteinExistence type="predicted"/>
<dbReference type="InterPro" id="IPR000330">
    <property type="entry name" value="SNF2_N"/>
</dbReference>
<feature type="compositionally biased region" description="Basic and acidic residues" evidence="2">
    <location>
        <begin position="1420"/>
        <end position="1438"/>
    </location>
</feature>
<feature type="region of interest" description="Disordered" evidence="2">
    <location>
        <begin position="1224"/>
        <end position="1561"/>
    </location>
</feature>
<feature type="compositionally biased region" description="Acidic residues" evidence="2">
    <location>
        <begin position="1457"/>
        <end position="1487"/>
    </location>
</feature>
<dbReference type="InterPro" id="IPR050496">
    <property type="entry name" value="SNF2_RAD54_helicase_repair"/>
</dbReference>
<evidence type="ECO:0000259" key="4">
    <source>
        <dbReference type="PROSITE" id="PS51194"/>
    </source>
</evidence>
<keyword evidence="1" id="KW-0378">Hydrolase</keyword>
<evidence type="ECO:0000313" key="5">
    <source>
        <dbReference type="EnsemblMetazoa" id="XP_038058939.1"/>
    </source>
</evidence>
<dbReference type="GO" id="GO:0016787">
    <property type="term" value="F:hydrolase activity"/>
    <property type="evidence" value="ECO:0007669"/>
    <property type="project" value="UniProtKB-KW"/>
</dbReference>
<evidence type="ECO:0000259" key="3">
    <source>
        <dbReference type="PROSITE" id="PS51192"/>
    </source>
</evidence>
<dbReference type="Pfam" id="PF00271">
    <property type="entry name" value="Helicase_C"/>
    <property type="match status" value="1"/>
</dbReference>
<dbReference type="SMART" id="SM00487">
    <property type="entry name" value="DEXDc"/>
    <property type="match status" value="1"/>
</dbReference>
<feature type="region of interest" description="Disordered" evidence="2">
    <location>
        <begin position="1089"/>
        <end position="1208"/>
    </location>
</feature>
<protein>
    <recommendedName>
        <fullName evidence="7">DNA excision repair protein ERCC-6-like</fullName>
    </recommendedName>
</protein>
<feature type="compositionally biased region" description="Acidic residues" evidence="2">
    <location>
        <begin position="1291"/>
        <end position="1301"/>
    </location>
</feature>
<feature type="compositionally biased region" description="Basic and acidic residues" evidence="2">
    <location>
        <begin position="1227"/>
        <end position="1246"/>
    </location>
</feature>
<feature type="compositionally biased region" description="Polar residues" evidence="2">
    <location>
        <begin position="1186"/>
        <end position="1203"/>
    </location>
</feature>
<dbReference type="GO" id="GO:0005524">
    <property type="term" value="F:ATP binding"/>
    <property type="evidence" value="ECO:0007669"/>
    <property type="project" value="InterPro"/>
</dbReference>
<reference evidence="5" key="1">
    <citation type="submission" date="2022-11" db="UniProtKB">
        <authorList>
            <consortium name="EnsemblMetazoa"/>
        </authorList>
    </citation>
    <scope>IDENTIFICATION</scope>
</reference>
<feature type="compositionally biased region" description="Acidic residues" evidence="2">
    <location>
        <begin position="1500"/>
        <end position="1552"/>
    </location>
</feature>
<accession>A0A914A612</accession>
<sequence length="1618" mass="182940">MSDTDRRLTPLREISNTPDKGSHMKPSMEDQQQYTRLMKQARKAAEEGHPRDSLKLLNKAAKIVRTEKVLKRIARIEEFLKENGSESESEEDSGVHHVGKGFYLHTELYNKLYSYQREALMWFWRLHRKVKGGILGDDMGLGKTIQVISFLSGLFYLDQVKTVMVVLPVALIINWEKEFEKWSPGVFVESYHSSSKRERERALAKVQRRGGVMLTSYGLVLTNADLLSHHHGNPFTWDYVILDEGHKIKNPSKTTKAIHRVPATHRLILTGTPIQNNLKELWALFDFVTQGTLLGTVQTFNSEYANPITRAREKDATGGERCLGNQMAESLRELIAPYFLRRTKADVVKRREESSKNPQEEDEADKENERVPEFPTLTRKNDFVIWLSLTEAQIKIYQDFISLDQVKELLMTSRSPLVELTILKKLCDHPRLLPARACIQLGLERPDTTWADEDDDQETPRSKNQTSNAAIQAISDDVLMMESCKLQFLIRLLTNLRQEGHRTLVFSQSRKMLDIIEKVLNNQNFQVMRLDGTITKLEDREKRITSFQRNNDLSVFLLTTQVGGVGLTLTGADRVVIFDPSWNPATDSQAVDRVYRIGQTRSVVIYRLITCSTVEEKIYRRQIFKDSLTKQATGTSKNPYRYFSRQELRDLFILDNPQTSTTQQALEEMHAAQRKTDTALDEHIAFMYSLDMFGLSDHDLMFSQEADTENKEDQEQAAEYVQHRVTRAKELVSAESDLSQKLREQTLQDTQEPGSMLRHHRQYDNRQTLLDHAAKLGQEVNVPAFNKRRDDYERKNRSPSESEEELSEDEEQEEQEDLNMSMANMTLQEQDIDAQSKVTKGQRNVNQSDRPPSSQSAQGASVICIEDSDDEDGNRSAAAAVRRNESDLGTIEDSDSEVTTSPQLRSEVDSTETSEYFTENPEARELSFGPRFENKRVNVKDELKMLEDSDRSAQDLGQPTEEEGVSLDQSTESEKARLKRLATTPKESLYKRSRISQTPQSEGRSPGCRDNSADDSIQEIPPTPISVIDLTDSDADMSQSFEEIEQRTIATSPLAASRQSLLPDSPPRPISTATEVGELEKNVDSDYYMESAEEEDFQQDYTGSIPSDKKASACPESPDSRPGSTLQGTCDMSPEIEQRSVALSPMIHDESSASSPENTSVLKANPRPTAEEEKDDAWEPGKGKVSGTQSSSARSFRYNSDSANYGGFRGYEESEQAVNVTCQLSFDDTKTSKRTSDANAIKKLEGSMEQSNEENYSNEEKGMSELEQSMTSMSAASGDEHSGGGNHGNEDVGDEESDDDVAVASTRRRQVIEASEEEEMYESINATEDASLLENSNNSDDGSEKQHVLDDDEDVAVASTRRRRVIEESEEEEMDDSIQDKEDASLLEDSDNLDDGGKKQPVLEDDEDFAVASTRRRRVIKESEDEKMDDSIQDKEDASLLEDSSNLDDGSKKQRDLEDDGNIAESDVDDDDVHSDVTEEEQEEEAGVDVNQDELHKNDDDSEDDKYEDSFINDDDDEDYSDEVSSGSDEEYEESEEDEEGAEPEGEEEGEEGSTLSQEECQRYTDLVSRGRLHQESGNIKKALSCFLTALDIDDGDRSLQRRAYRLAQQYKQQSGKS</sequence>
<dbReference type="GO" id="GO:0015616">
    <property type="term" value="F:DNA translocase activity"/>
    <property type="evidence" value="ECO:0007669"/>
    <property type="project" value="TreeGrafter"/>
</dbReference>
<feature type="compositionally biased region" description="Basic and acidic residues" evidence="2">
    <location>
        <begin position="1"/>
        <end position="10"/>
    </location>
</feature>
<feature type="domain" description="Helicase ATP-binding" evidence="3">
    <location>
        <begin position="124"/>
        <end position="291"/>
    </location>
</feature>
<feature type="region of interest" description="Disordered" evidence="2">
    <location>
        <begin position="349"/>
        <end position="373"/>
    </location>
</feature>
<keyword evidence="6" id="KW-1185">Reference proteome</keyword>
<feature type="region of interest" description="Disordered" evidence="2">
    <location>
        <begin position="1"/>
        <end position="51"/>
    </location>
</feature>
<dbReference type="Gene3D" id="3.40.50.10810">
    <property type="entry name" value="Tandem AAA-ATPase domain"/>
    <property type="match status" value="1"/>
</dbReference>
<dbReference type="PROSITE" id="PS51194">
    <property type="entry name" value="HELICASE_CTER"/>
    <property type="match status" value="1"/>
</dbReference>
<evidence type="ECO:0000256" key="1">
    <source>
        <dbReference type="ARBA" id="ARBA00022801"/>
    </source>
</evidence>
<dbReference type="Pfam" id="PF00176">
    <property type="entry name" value="SNF2-rel_dom"/>
    <property type="match status" value="1"/>
</dbReference>
<feature type="compositionally biased region" description="Acidic residues" evidence="2">
    <location>
        <begin position="801"/>
        <end position="817"/>
    </location>
</feature>
<feature type="compositionally biased region" description="Basic and acidic residues" evidence="2">
    <location>
        <begin position="787"/>
        <end position="800"/>
    </location>
</feature>
<feature type="domain" description="Helicase C-terminal" evidence="4">
    <location>
        <begin position="488"/>
        <end position="643"/>
    </location>
</feature>
<dbReference type="OrthoDB" id="413460at2759"/>
<feature type="compositionally biased region" description="Basic and acidic residues" evidence="2">
    <location>
        <begin position="349"/>
        <end position="359"/>
    </location>
</feature>
<dbReference type="InterPro" id="IPR014001">
    <property type="entry name" value="Helicase_ATP-bd"/>
</dbReference>
<dbReference type="PANTHER" id="PTHR45629:SF7">
    <property type="entry name" value="DNA EXCISION REPAIR PROTEIN ERCC-6-RELATED"/>
    <property type="match status" value="1"/>
</dbReference>
<dbReference type="OMA" id="FNSEYAN"/>
<dbReference type="EnsemblMetazoa" id="XM_038203011.1">
    <property type="protein sequence ID" value="XP_038058939.1"/>
    <property type="gene ID" value="LOC119730219"/>
</dbReference>
<feature type="compositionally biased region" description="Polar residues" evidence="2">
    <location>
        <begin position="1152"/>
        <end position="1162"/>
    </location>
</feature>
<dbReference type="InterPro" id="IPR027417">
    <property type="entry name" value="P-loop_NTPase"/>
</dbReference>
<dbReference type="SMART" id="SM00490">
    <property type="entry name" value="HELICc"/>
    <property type="match status" value="1"/>
</dbReference>
<dbReference type="Proteomes" id="UP000887568">
    <property type="component" value="Unplaced"/>
</dbReference>
<dbReference type="InterPro" id="IPR049730">
    <property type="entry name" value="SNF2/RAD54-like_C"/>
</dbReference>
<feature type="compositionally biased region" description="Polar residues" evidence="2">
    <location>
        <begin position="1266"/>
        <end position="1275"/>
    </location>
</feature>
<dbReference type="SUPFAM" id="SSF52540">
    <property type="entry name" value="P-loop containing nucleoside triphosphate hydrolases"/>
    <property type="match status" value="2"/>
</dbReference>
<dbReference type="CDD" id="cd18793">
    <property type="entry name" value="SF2_C_SNF"/>
    <property type="match status" value="1"/>
</dbReference>
<feature type="compositionally biased region" description="Polar residues" evidence="2">
    <location>
        <begin position="1324"/>
        <end position="1340"/>
    </location>
</feature>
<dbReference type="Gene3D" id="3.40.50.300">
    <property type="entry name" value="P-loop containing nucleotide triphosphate hydrolases"/>
    <property type="match status" value="1"/>
</dbReference>
<evidence type="ECO:0000256" key="2">
    <source>
        <dbReference type="SAM" id="MobiDB-lite"/>
    </source>
</evidence>